<dbReference type="NCBIfam" id="TIGR01549">
    <property type="entry name" value="HAD-SF-IA-v1"/>
    <property type="match status" value="1"/>
</dbReference>
<organism evidence="1 2">
    <name type="scientific">Acetitomaculum ruminis DSM 5522</name>
    <dbReference type="NCBI Taxonomy" id="1120918"/>
    <lineage>
        <taxon>Bacteria</taxon>
        <taxon>Bacillati</taxon>
        <taxon>Bacillota</taxon>
        <taxon>Clostridia</taxon>
        <taxon>Lachnospirales</taxon>
        <taxon>Lachnospiraceae</taxon>
        <taxon>Acetitomaculum</taxon>
    </lineage>
</organism>
<dbReference type="AlphaFoldDB" id="A0A1I0W6K3"/>
<dbReference type="InterPro" id="IPR006439">
    <property type="entry name" value="HAD-SF_hydro_IA"/>
</dbReference>
<dbReference type="PANTHER" id="PTHR43434">
    <property type="entry name" value="PHOSPHOGLYCOLATE PHOSPHATASE"/>
    <property type="match status" value="1"/>
</dbReference>
<keyword evidence="2" id="KW-1185">Reference proteome</keyword>
<sequence length="210" mass="24125">MKDLAIIFDMDGTLWDSSENVALSWNEIIKKETKLNLKLTALDIQNVMGKTMFDIADALFPALSLEERRKLIEVCGIYENEYLREHGADIYEGLEEVFIKLSKNYPLYIVSNCQSGYIESFLDHYAFRKYIKDIQCFGNNKKLKADNIKLIMEKNSIKDACYVGDTQTDYDSAMEAGIDFIYAAYGFGKINTKVKTINSIKELPELLEKM</sequence>
<dbReference type="InterPro" id="IPR036412">
    <property type="entry name" value="HAD-like_sf"/>
</dbReference>
<dbReference type="SUPFAM" id="SSF56784">
    <property type="entry name" value="HAD-like"/>
    <property type="match status" value="1"/>
</dbReference>
<dbReference type="Gene3D" id="1.10.150.240">
    <property type="entry name" value="Putative phosphatase, domain 2"/>
    <property type="match status" value="1"/>
</dbReference>
<dbReference type="RefSeq" id="WP_092870566.1">
    <property type="nucleotide sequence ID" value="NZ_FOJY01000003.1"/>
</dbReference>
<dbReference type="Proteomes" id="UP000198838">
    <property type="component" value="Unassembled WGS sequence"/>
</dbReference>
<dbReference type="EMBL" id="FOJY01000003">
    <property type="protein sequence ID" value="SFA84144.1"/>
    <property type="molecule type" value="Genomic_DNA"/>
</dbReference>
<dbReference type="InterPro" id="IPR050155">
    <property type="entry name" value="HAD-like_hydrolase_sf"/>
</dbReference>
<dbReference type="InterPro" id="IPR023214">
    <property type="entry name" value="HAD_sf"/>
</dbReference>
<dbReference type="PANTHER" id="PTHR43434:SF1">
    <property type="entry name" value="PHOSPHOGLYCOLATE PHOSPHATASE"/>
    <property type="match status" value="1"/>
</dbReference>
<dbReference type="SFLD" id="SFLDG01129">
    <property type="entry name" value="C1.5:_HAD__Beta-PGM__Phosphata"/>
    <property type="match status" value="1"/>
</dbReference>
<dbReference type="SFLD" id="SFLDS00003">
    <property type="entry name" value="Haloacid_Dehalogenase"/>
    <property type="match status" value="1"/>
</dbReference>
<gene>
    <name evidence="1" type="ORF">SAMN05216249_103112</name>
</gene>
<dbReference type="GO" id="GO:0006281">
    <property type="term" value="P:DNA repair"/>
    <property type="evidence" value="ECO:0007669"/>
    <property type="project" value="TreeGrafter"/>
</dbReference>
<dbReference type="InterPro" id="IPR041492">
    <property type="entry name" value="HAD_2"/>
</dbReference>
<accession>A0A1I0W6K3</accession>
<reference evidence="1 2" key="1">
    <citation type="submission" date="2016-10" db="EMBL/GenBank/DDBJ databases">
        <authorList>
            <person name="de Groot N.N."/>
        </authorList>
    </citation>
    <scope>NUCLEOTIDE SEQUENCE [LARGE SCALE GENOMIC DNA]</scope>
    <source>
        <strain evidence="1 2">DSM 5522</strain>
    </source>
</reference>
<dbReference type="Gene3D" id="3.40.50.1000">
    <property type="entry name" value="HAD superfamily/HAD-like"/>
    <property type="match status" value="1"/>
</dbReference>
<dbReference type="OrthoDB" id="9792518at2"/>
<protein>
    <submittedName>
        <fullName evidence="1">Phosphoglycolate phosphatase</fullName>
    </submittedName>
</protein>
<evidence type="ECO:0000313" key="2">
    <source>
        <dbReference type="Proteomes" id="UP000198838"/>
    </source>
</evidence>
<name>A0A1I0W6K3_9FIRM</name>
<proteinExistence type="predicted"/>
<dbReference type="InterPro" id="IPR023198">
    <property type="entry name" value="PGP-like_dom2"/>
</dbReference>
<evidence type="ECO:0000313" key="1">
    <source>
        <dbReference type="EMBL" id="SFA84144.1"/>
    </source>
</evidence>
<dbReference type="Pfam" id="PF13419">
    <property type="entry name" value="HAD_2"/>
    <property type="match status" value="1"/>
</dbReference>
<dbReference type="STRING" id="1120918.SAMN05216249_103112"/>
<dbReference type="GO" id="GO:0008967">
    <property type="term" value="F:phosphoglycolate phosphatase activity"/>
    <property type="evidence" value="ECO:0007669"/>
    <property type="project" value="TreeGrafter"/>
</dbReference>